<comment type="caution">
    <text evidence="2">The sequence shown here is derived from an EMBL/GenBank/DDBJ whole genome shotgun (WGS) entry which is preliminary data.</text>
</comment>
<dbReference type="KEGG" id="egl:EGR_07773"/>
<evidence type="ECO:0000313" key="2">
    <source>
        <dbReference type="EMBL" id="EUB57380.1"/>
    </source>
</evidence>
<feature type="compositionally biased region" description="Polar residues" evidence="1">
    <location>
        <begin position="19"/>
        <end position="30"/>
    </location>
</feature>
<sequence>MGRGQNFSSTYGKGKETEPNSPIENTFHTTSRSKRIIPTNSLLLPVCETFFSLQKNFMKEENKYAARVESQKIVILKCVDSSQDIGRPYSLQMKKYFVVKRLQSHKTCIQGSKASPYLDKTHHSRVISPQVSVGCIEPQTEDETTSFQIPIEPVKEGSWKFENKDAFIWYFMNYLHPHIETLKKVCHIVAFPIALILLNNKLNLSCHEYFQTYSSPNDAVVSIMLDYFQNLYHFGDVRREITKTDSNK</sequence>
<dbReference type="CTD" id="36343488"/>
<evidence type="ECO:0000256" key="1">
    <source>
        <dbReference type="SAM" id="MobiDB-lite"/>
    </source>
</evidence>
<gene>
    <name evidence="2" type="ORF">EGR_07773</name>
</gene>
<evidence type="ECO:0000313" key="3">
    <source>
        <dbReference type="Proteomes" id="UP000019149"/>
    </source>
</evidence>
<dbReference type="GeneID" id="36343488"/>
<dbReference type="AlphaFoldDB" id="W6U890"/>
<organism evidence="2 3">
    <name type="scientific">Echinococcus granulosus</name>
    <name type="common">Hydatid tapeworm</name>
    <dbReference type="NCBI Taxonomy" id="6210"/>
    <lineage>
        <taxon>Eukaryota</taxon>
        <taxon>Metazoa</taxon>
        <taxon>Spiralia</taxon>
        <taxon>Lophotrochozoa</taxon>
        <taxon>Platyhelminthes</taxon>
        <taxon>Cestoda</taxon>
        <taxon>Eucestoda</taxon>
        <taxon>Cyclophyllidea</taxon>
        <taxon>Taeniidae</taxon>
        <taxon>Echinococcus</taxon>
        <taxon>Echinococcus granulosus group</taxon>
    </lineage>
</organism>
<dbReference type="RefSeq" id="XP_024348576.1">
    <property type="nucleotide sequence ID" value="XM_024497022.1"/>
</dbReference>
<proteinExistence type="predicted"/>
<keyword evidence="3" id="KW-1185">Reference proteome</keyword>
<name>W6U890_ECHGR</name>
<protein>
    <submittedName>
        <fullName evidence="2">Uncharacterized protein</fullName>
    </submittedName>
</protein>
<reference evidence="2 3" key="1">
    <citation type="journal article" date="2013" name="Nat. Genet.">
        <title>The genome of the hydatid tapeworm Echinococcus granulosus.</title>
        <authorList>
            <person name="Zheng H."/>
            <person name="Zhang W."/>
            <person name="Zhang L."/>
            <person name="Zhang Z."/>
            <person name="Li J."/>
            <person name="Lu G."/>
            <person name="Zhu Y."/>
            <person name="Wang Y."/>
            <person name="Huang Y."/>
            <person name="Liu J."/>
            <person name="Kang H."/>
            <person name="Chen J."/>
            <person name="Wang L."/>
            <person name="Chen A."/>
            <person name="Yu S."/>
            <person name="Gao Z."/>
            <person name="Jin L."/>
            <person name="Gu W."/>
            <person name="Wang Z."/>
            <person name="Zhao L."/>
            <person name="Shi B."/>
            <person name="Wen H."/>
            <person name="Lin R."/>
            <person name="Jones M.K."/>
            <person name="Brejova B."/>
            <person name="Vinar T."/>
            <person name="Zhao G."/>
            <person name="McManus D.P."/>
            <person name="Chen Z."/>
            <person name="Zhou Y."/>
            <person name="Wang S."/>
        </authorList>
    </citation>
    <scope>NUCLEOTIDE SEQUENCE [LARGE SCALE GENOMIC DNA]</scope>
</reference>
<dbReference type="EMBL" id="APAU02000086">
    <property type="protein sequence ID" value="EUB57380.1"/>
    <property type="molecule type" value="Genomic_DNA"/>
</dbReference>
<feature type="compositionally biased region" description="Polar residues" evidence="1">
    <location>
        <begin position="1"/>
        <end position="11"/>
    </location>
</feature>
<accession>W6U890</accession>
<feature type="region of interest" description="Disordered" evidence="1">
    <location>
        <begin position="1"/>
        <end position="31"/>
    </location>
</feature>
<dbReference type="Proteomes" id="UP000019149">
    <property type="component" value="Unassembled WGS sequence"/>
</dbReference>